<organism evidence="12 13">
    <name type="scientific">Streptomyces europaeiscabiei</name>
    <dbReference type="NCBI Taxonomy" id="146819"/>
    <lineage>
        <taxon>Bacteria</taxon>
        <taxon>Bacillati</taxon>
        <taxon>Actinomycetota</taxon>
        <taxon>Actinomycetes</taxon>
        <taxon>Kitasatosporales</taxon>
        <taxon>Streptomycetaceae</taxon>
        <taxon>Streptomyces</taxon>
    </lineage>
</organism>
<feature type="domain" description="Signal transduction histidine kinase subgroup 3 dimerisation and phosphoacceptor" evidence="10">
    <location>
        <begin position="261"/>
        <end position="327"/>
    </location>
</feature>
<dbReference type="Gene3D" id="1.20.5.1930">
    <property type="match status" value="1"/>
</dbReference>
<evidence type="ECO:0000313" key="13">
    <source>
        <dbReference type="Proteomes" id="UP001273589"/>
    </source>
</evidence>
<proteinExistence type="predicted"/>
<dbReference type="Pfam" id="PF07730">
    <property type="entry name" value="HisKA_3"/>
    <property type="match status" value="1"/>
</dbReference>
<dbReference type="AlphaFoldDB" id="A0AAJ2PS27"/>
<dbReference type="InterPro" id="IPR025828">
    <property type="entry name" value="Put_sensor_dom"/>
</dbReference>
<dbReference type="EMBL" id="JARAWN010000151">
    <property type="protein sequence ID" value="MDX3132619.1"/>
    <property type="molecule type" value="Genomic_DNA"/>
</dbReference>
<keyword evidence="9" id="KW-0812">Transmembrane</keyword>
<comment type="caution">
    <text evidence="12">The sequence shown here is derived from an EMBL/GenBank/DDBJ whole genome shotgun (WGS) entry which is preliminary data.</text>
</comment>
<feature type="domain" description="Putative sensor" evidence="11">
    <location>
        <begin position="23"/>
        <end position="83"/>
    </location>
</feature>
<dbReference type="GO" id="GO:0046983">
    <property type="term" value="F:protein dimerization activity"/>
    <property type="evidence" value="ECO:0007669"/>
    <property type="project" value="InterPro"/>
</dbReference>
<keyword evidence="9" id="KW-1133">Transmembrane helix</keyword>
<evidence type="ECO:0000256" key="6">
    <source>
        <dbReference type="ARBA" id="ARBA00022777"/>
    </source>
</evidence>
<dbReference type="GO" id="GO:0016020">
    <property type="term" value="C:membrane"/>
    <property type="evidence" value="ECO:0007669"/>
    <property type="project" value="InterPro"/>
</dbReference>
<feature type="transmembrane region" description="Helical" evidence="9">
    <location>
        <begin position="21"/>
        <end position="43"/>
    </location>
</feature>
<evidence type="ECO:0000256" key="7">
    <source>
        <dbReference type="ARBA" id="ARBA00022840"/>
    </source>
</evidence>
<dbReference type="PANTHER" id="PTHR24421:SF10">
    <property type="entry name" value="NITRATE_NITRITE SENSOR PROTEIN NARQ"/>
    <property type="match status" value="1"/>
</dbReference>
<evidence type="ECO:0000256" key="9">
    <source>
        <dbReference type="SAM" id="Phobius"/>
    </source>
</evidence>
<evidence type="ECO:0000256" key="8">
    <source>
        <dbReference type="ARBA" id="ARBA00023012"/>
    </source>
</evidence>
<reference evidence="12" key="1">
    <citation type="journal article" date="2023" name="Microb. Genom.">
        <title>Mesoterricola silvestris gen. nov., sp. nov., Mesoterricola sediminis sp. nov., Geothrix oryzae sp. nov., Geothrix edaphica sp. nov., Geothrix rubra sp. nov., and Geothrix limicola sp. nov., six novel members of Acidobacteriota isolated from soils.</title>
        <authorList>
            <person name="Weisberg A.J."/>
            <person name="Pearce E."/>
            <person name="Kramer C.G."/>
            <person name="Chang J.H."/>
            <person name="Clarke C.R."/>
        </authorList>
    </citation>
    <scope>NUCLEOTIDE SEQUENCE</scope>
    <source>
        <strain evidence="12">ND06-05F</strain>
    </source>
</reference>
<keyword evidence="6" id="KW-0418">Kinase</keyword>
<dbReference type="GO" id="GO:0005524">
    <property type="term" value="F:ATP binding"/>
    <property type="evidence" value="ECO:0007669"/>
    <property type="project" value="UniProtKB-KW"/>
</dbReference>
<sequence>MGRETRYARTRERSARSARAALYLATGLPTGLTWLVVCGTLLALGVATLPLLVGVVPLCAVLLSGMPLSAAERLRLRLFTGERGGFGGGNRAGSGAGDGFGKGAFTPGSGGTGRTPHLRTAGGPLAWVRQRLTERATWWEFGYAVLHGVLSIVEFVFVLAAVTLCGSLLTAPVLRRLTHDGGLRVAVFQADTDAQAVVLVLCGGVSLILAHLVLTRYADVRARATVYLLGRRNPEPGADEEQYIGRLVRSRARIMDAYDAERRRIERDLHDGAQQRLTGLIMTLGLARLTVADSAPETRELVERAHEQAKVTLTELRDLVHGIFPAVLTDRGLPTALAVLAENSPLPVAAEVELADRPSEAVEAATYFVACEALANVTKHSGATEARISLRRTGPRLVLEVYDNGRGGADAEEGSGLLGLADRVAALEGTVHLSSPVGGPTLLHVEIPCAS</sequence>
<evidence type="ECO:0000313" key="12">
    <source>
        <dbReference type="EMBL" id="MDX3132619.1"/>
    </source>
</evidence>
<dbReference type="SUPFAM" id="SSF55874">
    <property type="entry name" value="ATPase domain of HSP90 chaperone/DNA topoisomerase II/histidine kinase"/>
    <property type="match status" value="1"/>
</dbReference>
<dbReference type="GO" id="GO:0000155">
    <property type="term" value="F:phosphorelay sensor kinase activity"/>
    <property type="evidence" value="ECO:0007669"/>
    <property type="project" value="InterPro"/>
</dbReference>
<dbReference type="CDD" id="cd16917">
    <property type="entry name" value="HATPase_UhpB-NarQ-NarX-like"/>
    <property type="match status" value="1"/>
</dbReference>
<dbReference type="RefSeq" id="WP_319693822.1">
    <property type="nucleotide sequence ID" value="NZ_JARAWN010000151.1"/>
</dbReference>
<dbReference type="Proteomes" id="UP001273589">
    <property type="component" value="Unassembled WGS sequence"/>
</dbReference>
<keyword evidence="4" id="KW-0808">Transferase</keyword>
<name>A0AAJ2PS27_9ACTN</name>
<feature type="transmembrane region" description="Helical" evidence="9">
    <location>
        <begin position="141"/>
        <end position="174"/>
    </location>
</feature>
<feature type="transmembrane region" description="Helical" evidence="9">
    <location>
        <begin position="49"/>
        <end position="68"/>
    </location>
</feature>
<keyword evidence="3" id="KW-0597">Phosphoprotein</keyword>
<accession>A0AAJ2PS27</accession>
<evidence type="ECO:0000256" key="1">
    <source>
        <dbReference type="ARBA" id="ARBA00000085"/>
    </source>
</evidence>
<keyword evidence="7" id="KW-0067">ATP-binding</keyword>
<protein>
    <recommendedName>
        <fullName evidence="2">histidine kinase</fullName>
        <ecNumber evidence="2">2.7.13.3</ecNumber>
    </recommendedName>
</protein>
<evidence type="ECO:0000256" key="5">
    <source>
        <dbReference type="ARBA" id="ARBA00022741"/>
    </source>
</evidence>
<keyword evidence="9" id="KW-0472">Membrane</keyword>
<evidence type="ECO:0000256" key="4">
    <source>
        <dbReference type="ARBA" id="ARBA00022679"/>
    </source>
</evidence>
<dbReference type="Gene3D" id="3.30.565.10">
    <property type="entry name" value="Histidine kinase-like ATPase, C-terminal domain"/>
    <property type="match status" value="1"/>
</dbReference>
<dbReference type="InterPro" id="IPR011712">
    <property type="entry name" value="Sig_transdc_His_kin_sub3_dim/P"/>
</dbReference>
<dbReference type="Pfam" id="PF13796">
    <property type="entry name" value="Sensor"/>
    <property type="match status" value="2"/>
</dbReference>
<comment type="catalytic activity">
    <reaction evidence="1">
        <text>ATP + protein L-histidine = ADP + protein N-phospho-L-histidine.</text>
        <dbReference type="EC" id="2.7.13.3"/>
    </reaction>
</comment>
<feature type="domain" description="Putative sensor" evidence="11">
    <location>
        <begin position="115"/>
        <end position="229"/>
    </location>
</feature>
<evidence type="ECO:0000259" key="10">
    <source>
        <dbReference type="Pfam" id="PF07730"/>
    </source>
</evidence>
<keyword evidence="8" id="KW-0902">Two-component regulatory system</keyword>
<dbReference type="PANTHER" id="PTHR24421">
    <property type="entry name" value="NITRATE/NITRITE SENSOR PROTEIN NARX-RELATED"/>
    <property type="match status" value="1"/>
</dbReference>
<evidence type="ECO:0000256" key="2">
    <source>
        <dbReference type="ARBA" id="ARBA00012438"/>
    </source>
</evidence>
<evidence type="ECO:0000256" key="3">
    <source>
        <dbReference type="ARBA" id="ARBA00022553"/>
    </source>
</evidence>
<evidence type="ECO:0000259" key="11">
    <source>
        <dbReference type="Pfam" id="PF13796"/>
    </source>
</evidence>
<feature type="transmembrane region" description="Helical" evidence="9">
    <location>
        <begin position="194"/>
        <end position="214"/>
    </location>
</feature>
<dbReference type="InterPro" id="IPR050482">
    <property type="entry name" value="Sensor_HK_TwoCompSys"/>
</dbReference>
<dbReference type="EC" id="2.7.13.3" evidence="2"/>
<dbReference type="InterPro" id="IPR036890">
    <property type="entry name" value="HATPase_C_sf"/>
</dbReference>
<keyword evidence="5" id="KW-0547">Nucleotide-binding</keyword>
<gene>
    <name evidence="12" type="ORF">PV367_23160</name>
</gene>